<reference evidence="4" key="1">
    <citation type="submission" date="2011-07" db="EMBL/GenBank/DDBJ databases">
        <authorList>
            <consortium name="Caenorhabditis brenneri Sequencing and Analysis Consortium"/>
            <person name="Wilson R.K."/>
        </authorList>
    </citation>
    <scope>NUCLEOTIDE SEQUENCE [LARGE SCALE GENOMIC DNA]</scope>
    <source>
        <strain evidence="4">PB2801</strain>
    </source>
</reference>
<dbReference type="Proteomes" id="UP000008068">
    <property type="component" value="Unassembled WGS sequence"/>
</dbReference>
<protein>
    <recommendedName>
        <fullName evidence="2">CUB-like domain-containing protein</fullName>
    </recommendedName>
</protein>
<dbReference type="AlphaFoldDB" id="G0NJD9"/>
<sequence>MISTRIFFILSAFLYIPAAAYKCPEGVDVINPPSDLETPTFYPDTWSEGQPIPSLDSNQHCFTTVNVPSGFYANVIFYRDFTTDSGSYVTYPNNRITRIVNNDSYPFYFTSPQFNINFQNPKNITDSSYKFAFKIRWGKFPPVPERLINIDRGNPPVAIVPNSDLTVFIANPNSQISLMAFSLVNSSQTPLLRQSAIYGGDSFDSEFIGTLDQVLASKYPLTAYQNRLSVYTFDLKNHFNYPLFMGQDTQDTREYVFYTGANCADHVNCVVLLDGLFGNSLTVTDSEHIEHVKGFNTFSSTAVINVYESHVANTSFIASLTPDNYFRQLPLKVGGIMKFYELKGYGSCEMIIQRSSFF</sequence>
<keyword evidence="1" id="KW-0732">Signal</keyword>
<dbReference type="HOGENOM" id="CLU_050114_1_0_1"/>
<dbReference type="InParanoid" id="G0NJD9"/>
<dbReference type="OrthoDB" id="5840861at2759"/>
<dbReference type="GO" id="GO:0045087">
    <property type="term" value="P:innate immune response"/>
    <property type="evidence" value="ECO:0007669"/>
    <property type="project" value="TreeGrafter"/>
</dbReference>
<accession>G0NJD9</accession>
<evidence type="ECO:0000256" key="1">
    <source>
        <dbReference type="SAM" id="SignalP"/>
    </source>
</evidence>
<feature type="signal peptide" evidence="1">
    <location>
        <begin position="1"/>
        <end position="20"/>
    </location>
</feature>
<dbReference type="EMBL" id="GL379895">
    <property type="protein sequence ID" value="EGT32264.1"/>
    <property type="molecule type" value="Genomic_DNA"/>
</dbReference>
<evidence type="ECO:0000313" key="4">
    <source>
        <dbReference type="Proteomes" id="UP000008068"/>
    </source>
</evidence>
<dbReference type="OMA" id="YESHVAN"/>
<evidence type="ECO:0000259" key="2">
    <source>
        <dbReference type="Pfam" id="PF02408"/>
    </source>
</evidence>
<organism evidence="4">
    <name type="scientific">Caenorhabditis brenneri</name>
    <name type="common">Nematode worm</name>
    <dbReference type="NCBI Taxonomy" id="135651"/>
    <lineage>
        <taxon>Eukaryota</taxon>
        <taxon>Metazoa</taxon>
        <taxon>Ecdysozoa</taxon>
        <taxon>Nematoda</taxon>
        <taxon>Chromadorea</taxon>
        <taxon>Rhabditida</taxon>
        <taxon>Rhabditina</taxon>
        <taxon>Rhabditomorpha</taxon>
        <taxon>Rhabditoidea</taxon>
        <taxon>Rhabditidae</taxon>
        <taxon>Peloderinae</taxon>
        <taxon>Caenorhabditis</taxon>
    </lineage>
</organism>
<dbReference type="InterPro" id="IPR003366">
    <property type="entry name" value="CUB-like_dom"/>
</dbReference>
<dbReference type="PANTHER" id="PTHR47919:SF1">
    <property type="entry name" value="CUB-LIKE DOMAIN-CONTAINING PROTEIN"/>
    <property type="match status" value="1"/>
</dbReference>
<gene>
    <name evidence="3" type="ORF">CAEBREN_20011</name>
</gene>
<feature type="chain" id="PRO_5003405246" description="CUB-like domain-containing protein" evidence="1">
    <location>
        <begin position="21"/>
        <end position="358"/>
    </location>
</feature>
<proteinExistence type="predicted"/>
<dbReference type="Pfam" id="PF02408">
    <property type="entry name" value="CUB_2"/>
    <property type="match status" value="1"/>
</dbReference>
<dbReference type="PANTHER" id="PTHR47919">
    <property type="entry name" value="INFECTION RESPONSE PROTEIN-RELATED"/>
    <property type="match status" value="1"/>
</dbReference>
<keyword evidence="4" id="KW-1185">Reference proteome</keyword>
<evidence type="ECO:0000313" key="3">
    <source>
        <dbReference type="EMBL" id="EGT32264.1"/>
    </source>
</evidence>
<name>G0NJD9_CAEBE</name>
<feature type="domain" description="CUB-like" evidence="2">
    <location>
        <begin position="18"/>
        <end position="141"/>
    </location>
</feature>